<gene>
    <name evidence="1" type="ORF">DSO57_1018092</name>
</gene>
<sequence length="62" mass="7364">MVGEMGDVPRTRPTKRHADQGTKLKSWGDSVRQLDWMRLLIASYLMYWQFAIVEHQYHTLTN</sequence>
<evidence type="ECO:0000313" key="1">
    <source>
        <dbReference type="EMBL" id="KAJ9077285.1"/>
    </source>
</evidence>
<reference evidence="1" key="1">
    <citation type="submission" date="2022-04" db="EMBL/GenBank/DDBJ databases">
        <title>Genome of the entomopathogenic fungus Entomophthora muscae.</title>
        <authorList>
            <person name="Elya C."/>
            <person name="Lovett B.R."/>
            <person name="Lee E."/>
            <person name="Macias A.M."/>
            <person name="Hajek A.E."/>
            <person name="De Bivort B.L."/>
            <person name="Kasson M.T."/>
            <person name="De Fine Licht H.H."/>
            <person name="Stajich J.E."/>
        </authorList>
    </citation>
    <scope>NUCLEOTIDE SEQUENCE</scope>
    <source>
        <strain evidence="1">Berkeley</strain>
    </source>
</reference>
<name>A0ACC2TRY6_9FUNG</name>
<dbReference type="Proteomes" id="UP001165960">
    <property type="component" value="Unassembled WGS sequence"/>
</dbReference>
<keyword evidence="2" id="KW-1185">Reference proteome</keyword>
<accession>A0ACC2TRY6</accession>
<protein>
    <submittedName>
        <fullName evidence="1">Uncharacterized protein</fullName>
    </submittedName>
</protein>
<proteinExistence type="predicted"/>
<evidence type="ECO:0000313" key="2">
    <source>
        <dbReference type="Proteomes" id="UP001165960"/>
    </source>
</evidence>
<organism evidence="1 2">
    <name type="scientific">Entomophthora muscae</name>
    <dbReference type="NCBI Taxonomy" id="34485"/>
    <lineage>
        <taxon>Eukaryota</taxon>
        <taxon>Fungi</taxon>
        <taxon>Fungi incertae sedis</taxon>
        <taxon>Zoopagomycota</taxon>
        <taxon>Entomophthoromycotina</taxon>
        <taxon>Entomophthoromycetes</taxon>
        <taxon>Entomophthorales</taxon>
        <taxon>Entomophthoraceae</taxon>
        <taxon>Entomophthora</taxon>
    </lineage>
</organism>
<dbReference type="EMBL" id="QTSX02002207">
    <property type="protein sequence ID" value="KAJ9077285.1"/>
    <property type="molecule type" value="Genomic_DNA"/>
</dbReference>
<comment type="caution">
    <text evidence="1">The sequence shown here is derived from an EMBL/GenBank/DDBJ whole genome shotgun (WGS) entry which is preliminary data.</text>
</comment>